<comment type="subcellular location">
    <subcellularLocation>
        <location evidence="1">Cell membrane</location>
        <topology evidence="1">Multi-pass membrane protein</topology>
    </subcellularLocation>
</comment>
<dbReference type="SUPFAM" id="SSF48452">
    <property type="entry name" value="TPR-like"/>
    <property type="match status" value="1"/>
</dbReference>
<evidence type="ECO:0000256" key="2">
    <source>
        <dbReference type="ARBA" id="ARBA00022475"/>
    </source>
</evidence>
<organism evidence="9 10">
    <name type="scientific">Zeaxanthinibacter enoshimensis</name>
    <dbReference type="NCBI Taxonomy" id="392009"/>
    <lineage>
        <taxon>Bacteria</taxon>
        <taxon>Pseudomonadati</taxon>
        <taxon>Bacteroidota</taxon>
        <taxon>Flavobacteriia</taxon>
        <taxon>Flavobacteriales</taxon>
        <taxon>Flavobacteriaceae</taxon>
        <taxon>Zeaxanthinibacter</taxon>
    </lineage>
</organism>
<evidence type="ECO:0000256" key="6">
    <source>
        <dbReference type="SAM" id="MobiDB-lite"/>
    </source>
</evidence>
<evidence type="ECO:0000256" key="7">
    <source>
        <dbReference type="SAM" id="Phobius"/>
    </source>
</evidence>
<dbReference type="Gene3D" id="1.25.40.10">
    <property type="entry name" value="Tetratricopeptide repeat domain"/>
    <property type="match status" value="1"/>
</dbReference>
<dbReference type="EMBL" id="SNYI01000002">
    <property type="protein sequence ID" value="TDQ31418.1"/>
    <property type="molecule type" value="Genomic_DNA"/>
</dbReference>
<dbReference type="RefSeq" id="WP_133644242.1">
    <property type="nucleotide sequence ID" value="NZ_SNYI01000002.1"/>
</dbReference>
<accession>A0A4R6TND3</accession>
<evidence type="ECO:0000256" key="3">
    <source>
        <dbReference type="ARBA" id="ARBA00022692"/>
    </source>
</evidence>
<keyword evidence="5 7" id="KW-0472">Membrane</keyword>
<dbReference type="Proteomes" id="UP000295468">
    <property type="component" value="Unassembled WGS sequence"/>
</dbReference>
<protein>
    <submittedName>
        <fullName evidence="9">Phosphoglycerol transferase MdoB-like AlkP superfamily enzyme</fullName>
    </submittedName>
</protein>
<dbReference type="PANTHER" id="PTHR47371:SF3">
    <property type="entry name" value="PHOSPHOGLYCEROL TRANSFERASE I"/>
    <property type="match status" value="1"/>
</dbReference>
<feature type="compositionally biased region" description="Basic and acidic residues" evidence="6">
    <location>
        <begin position="773"/>
        <end position="786"/>
    </location>
</feature>
<dbReference type="OrthoDB" id="9777768at2"/>
<feature type="transmembrane region" description="Helical" evidence="7">
    <location>
        <begin position="87"/>
        <end position="111"/>
    </location>
</feature>
<proteinExistence type="predicted"/>
<feature type="transmembrane region" description="Helical" evidence="7">
    <location>
        <begin position="131"/>
        <end position="153"/>
    </location>
</feature>
<sequence length="793" mass="91388">MIADINDKKPKEQRPLRDYIRMVLAFFICLCVISFWQHAHLYQQGLLDTVLNRSLFLLLVHHTGFASLAGIILAFIFNLLEGVKRSFGLYCCGILFITLIFTEILTTLYFTEQHELLGSDFLAVYSSRYSTFRLMLRLIIGLLSASLGFLLMYRLMARVYHHISRMYPFTLILLTIFLSTLMSHKNPVNENKTQHLLDNALAELLDRNPYEGEAEYPLLRPRATSTSLTPFFQLGEERPNIVVLVVDGLGADFIGQEARYAAFSPFLNSLAESSLVWDNFLSNQGTSYAAIPSVTGSLPFGTRGFNKIEQRLNRHTLFSLLGYNGYRTSFNYGGNTALHKLDRFLVDEETDEIIGRKNFGKNYSQQPQDDAGVSKGYPDKALFTRWHRQEKDWNKPRLDVFQTLSSSKPFLIPQQAVYEKKVDQTLETGNFSEETENRIRRNTRLFSSVRYMDDAIRHFIRQYKRYPQFDNTIFIITGSHNLTELPHDNNLDRYRVPLLVYSPLINAPRRFQNMASHADIVPSVLDLIDQHYGLDLPSEVAWLGEGLLDHTDRKTIPLFRYQNSIEDFIMGSHFMSNGQIYKIGPSLELADNYNTEAATDVETAFQYFKAVNRYVTMENKLIPPAQPGLYTSTRHSFSKEEMIWLQSVFNGVDFDKAYKQARQIAFDGDWDRADLLCRFILDKVPGHADTEILRGRLAAWQGKYEPAEKILSEAVRKYPVYSDAYAALLDTYFWNAKHREALELQADIIKYHPENIILQEKLQRASSGLKKQLVQERKKAREDKPNKPIAAKT</sequence>
<keyword evidence="4 7" id="KW-1133">Transmembrane helix</keyword>
<name>A0A4R6TND3_9FLAO</name>
<dbReference type="PANTHER" id="PTHR47371">
    <property type="entry name" value="LIPOTEICHOIC ACID SYNTHASE"/>
    <property type="match status" value="1"/>
</dbReference>
<feature type="domain" description="Sulfatase N-terminal" evidence="8">
    <location>
        <begin position="239"/>
        <end position="528"/>
    </location>
</feature>
<dbReference type="GO" id="GO:0005886">
    <property type="term" value="C:plasma membrane"/>
    <property type="evidence" value="ECO:0007669"/>
    <property type="project" value="UniProtKB-SubCell"/>
</dbReference>
<evidence type="ECO:0000256" key="1">
    <source>
        <dbReference type="ARBA" id="ARBA00004651"/>
    </source>
</evidence>
<keyword evidence="10" id="KW-1185">Reference proteome</keyword>
<evidence type="ECO:0000256" key="5">
    <source>
        <dbReference type="ARBA" id="ARBA00023136"/>
    </source>
</evidence>
<keyword evidence="2" id="KW-1003">Cell membrane</keyword>
<dbReference type="Pfam" id="PF00884">
    <property type="entry name" value="Sulfatase"/>
    <property type="match status" value="1"/>
</dbReference>
<dbReference type="SUPFAM" id="SSF53649">
    <property type="entry name" value="Alkaline phosphatase-like"/>
    <property type="match status" value="1"/>
</dbReference>
<evidence type="ECO:0000256" key="4">
    <source>
        <dbReference type="ARBA" id="ARBA00022989"/>
    </source>
</evidence>
<gene>
    <name evidence="9" type="ORF">CLV82_2126</name>
</gene>
<dbReference type="InterPro" id="IPR000917">
    <property type="entry name" value="Sulfatase_N"/>
</dbReference>
<feature type="transmembrane region" description="Helical" evidence="7">
    <location>
        <begin position="165"/>
        <end position="182"/>
    </location>
</feature>
<comment type="caution">
    <text evidence="9">The sequence shown here is derived from an EMBL/GenBank/DDBJ whole genome shotgun (WGS) entry which is preliminary data.</text>
</comment>
<dbReference type="InterPro" id="IPR050448">
    <property type="entry name" value="OpgB/LTA_synthase_biosynth"/>
</dbReference>
<evidence type="ECO:0000313" key="9">
    <source>
        <dbReference type="EMBL" id="TDQ31418.1"/>
    </source>
</evidence>
<evidence type="ECO:0000313" key="10">
    <source>
        <dbReference type="Proteomes" id="UP000295468"/>
    </source>
</evidence>
<dbReference type="Gene3D" id="3.40.720.10">
    <property type="entry name" value="Alkaline Phosphatase, subunit A"/>
    <property type="match status" value="1"/>
</dbReference>
<feature type="transmembrane region" description="Helical" evidence="7">
    <location>
        <begin position="59"/>
        <end position="80"/>
    </location>
</feature>
<feature type="transmembrane region" description="Helical" evidence="7">
    <location>
        <begin position="20"/>
        <end position="39"/>
    </location>
</feature>
<dbReference type="CDD" id="cd16015">
    <property type="entry name" value="LTA_synthase"/>
    <property type="match status" value="1"/>
</dbReference>
<feature type="region of interest" description="Disordered" evidence="6">
    <location>
        <begin position="769"/>
        <end position="793"/>
    </location>
</feature>
<keyword evidence="9" id="KW-0808">Transferase</keyword>
<dbReference type="InterPro" id="IPR017850">
    <property type="entry name" value="Alkaline_phosphatase_core_sf"/>
</dbReference>
<dbReference type="GO" id="GO:0016740">
    <property type="term" value="F:transferase activity"/>
    <property type="evidence" value="ECO:0007669"/>
    <property type="project" value="UniProtKB-KW"/>
</dbReference>
<dbReference type="InterPro" id="IPR011990">
    <property type="entry name" value="TPR-like_helical_dom_sf"/>
</dbReference>
<evidence type="ECO:0000259" key="8">
    <source>
        <dbReference type="Pfam" id="PF00884"/>
    </source>
</evidence>
<keyword evidence="3 7" id="KW-0812">Transmembrane</keyword>
<dbReference type="AlphaFoldDB" id="A0A4R6TND3"/>
<reference evidence="9 10" key="1">
    <citation type="submission" date="2019-03" db="EMBL/GenBank/DDBJ databases">
        <title>Genomic Encyclopedia of Archaeal and Bacterial Type Strains, Phase II (KMG-II): from individual species to whole genera.</title>
        <authorList>
            <person name="Goeker M."/>
        </authorList>
    </citation>
    <scope>NUCLEOTIDE SEQUENCE [LARGE SCALE GENOMIC DNA]</scope>
    <source>
        <strain evidence="9 10">DSM 18435</strain>
    </source>
</reference>